<dbReference type="InterPro" id="IPR010067">
    <property type="entry name" value="ABC_SsuA_sub-bd"/>
</dbReference>
<dbReference type="FunFam" id="3.40.190.10:FF:000050">
    <property type="entry name" value="Sulfonate ABC transporter substrate-binding protein"/>
    <property type="match status" value="1"/>
</dbReference>
<evidence type="ECO:0000256" key="1">
    <source>
        <dbReference type="ARBA" id="ARBA00004418"/>
    </source>
</evidence>
<keyword evidence="3" id="KW-0813">Transport</keyword>
<dbReference type="Proteomes" id="UP000216133">
    <property type="component" value="Unassembled WGS sequence"/>
</dbReference>
<dbReference type="EMBL" id="NPBS01000056">
    <property type="protein sequence ID" value="PAF25947.1"/>
    <property type="molecule type" value="Genomic_DNA"/>
</dbReference>
<dbReference type="Gene3D" id="3.40.190.10">
    <property type="entry name" value="Periplasmic binding protein-like II"/>
    <property type="match status" value="2"/>
</dbReference>
<name>A0A268S0H0_SHOCL</name>
<protein>
    <recommendedName>
        <fullName evidence="8">Putative aliphatic sulfonates-binding protein</fullName>
    </recommendedName>
</protein>
<comment type="similarity">
    <text evidence="2">Belongs to the bacterial solute-binding protein SsuA/TauA family.</text>
</comment>
<comment type="caution">
    <text evidence="10">The sequence shown here is derived from an EMBL/GenBank/DDBJ whole genome shotgun (WGS) entry which is preliminary data.</text>
</comment>
<evidence type="ECO:0000256" key="6">
    <source>
        <dbReference type="ARBA" id="ARBA00023288"/>
    </source>
</evidence>
<evidence type="ECO:0000256" key="8">
    <source>
        <dbReference type="ARBA" id="ARBA00070228"/>
    </source>
</evidence>
<reference evidence="10 11" key="1">
    <citation type="submission" date="2017-07" db="EMBL/GenBank/DDBJ databases">
        <title>Isolation and whole genome analysis of endospore-forming bacteria from heroin.</title>
        <authorList>
            <person name="Kalinowski J."/>
            <person name="Ahrens B."/>
            <person name="Al-Dilaimi A."/>
            <person name="Winkler A."/>
            <person name="Wibberg D."/>
            <person name="Schleenbecker U."/>
            <person name="Ruckert C."/>
            <person name="Wolfel R."/>
            <person name="Grass G."/>
        </authorList>
    </citation>
    <scope>NUCLEOTIDE SEQUENCE [LARGE SCALE GENOMIC DNA]</scope>
    <source>
        <strain evidence="10 11">7523-2</strain>
    </source>
</reference>
<dbReference type="InterPro" id="IPR001638">
    <property type="entry name" value="Solute-binding_3/MltF_N"/>
</dbReference>
<dbReference type="SMART" id="SM00062">
    <property type="entry name" value="PBPb"/>
    <property type="match status" value="1"/>
</dbReference>
<proteinExistence type="inferred from homology"/>
<dbReference type="NCBIfam" id="TIGR01728">
    <property type="entry name" value="SsuA_fam"/>
    <property type="match status" value="1"/>
</dbReference>
<organism evidence="10 11">
    <name type="scientific">Shouchella clausii</name>
    <name type="common">Alkalihalobacillus clausii</name>
    <dbReference type="NCBI Taxonomy" id="79880"/>
    <lineage>
        <taxon>Bacteria</taxon>
        <taxon>Bacillati</taxon>
        <taxon>Bacillota</taxon>
        <taxon>Bacilli</taxon>
        <taxon>Bacillales</taxon>
        <taxon>Bacillaceae</taxon>
        <taxon>Shouchella</taxon>
    </lineage>
</organism>
<evidence type="ECO:0000256" key="5">
    <source>
        <dbReference type="ARBA" id="ARBA00023139"/>
    </source>
</evidence>
<dbReference type="InterPro" id="IPR015168">
    <property type="entry name" value="SsuA/THI5"/>
</dbReference>
<keyword evidence="6" id="KW-0449">Lipoprotein</keyword>
<dbReference type="GO" id="GO:0016020">
    <property type="term" value="C:membrane"/>
    <property type="evidence" value="ECO:0007669"/>
    <property type="project" value="InterPro"/>
</dbReference>
<dbReference type="SUPFAM" id="SSF53850">
    <property type="entry name" value="Periplasmic binding protein-like II"/>
    <property type="match status" value="1"/>
</dbReference>
<comment type="subcellular location">
    <subcellularLocation>
        <location evidence="1">Periplasm</location>
    </subcellularLocation>
</comment>
<sequence>MGGIMFSTEERHMRKSTILTLAFVLLGGGILTACGSQSSSPSEANAEQTIRIGFQTGNTLNVLKESGYLEERIEEEGLDVSVEWIEFDQGTAVMEALSTNNIDYGNAADGPGIFAQAQGRDIVYVGASLPHEQGVGIMVKSDSGIETVADLKGKSIAAMKGGNHHYLAILALEAEGLSADDVDFRYMGDASQGRSALETGEVDALASWDPFFAGVEHTLDVKTLDHNVEGYPNRTFYFSTPQFAEESPELIQILLEETNRSDQWANDNPDEVAELLSNMIGIEKEILDTVVNRRDYGVENINEEIIAAQQKQADDYYRIGLIENEVDVSEIMPVDAAWATDNIE</sequence>
<evidence type="ECO:0000256" key="4">
    <source>
        <dbReference type="ARBA" id="ARBA00022729"/>
    </source>
</evidence>
<keyword evidence="4" id="KW-0732">Signal</keyword>
<evidence type="ECO:0000313" key="10">
    <source>
        <dbReference type="EMBL" id="PAF25947.1"/>
    </source>
</evidence>
<dbReference type="Pfam" id="PF09084">
    <property type="entry name" value="NMT1"/>
    <property type="match status" value="1"/>
</dbReference>
<dbReference type="GO" id="GO:0042597">
    <property type="term" value="C:periplasmic space"/>
    <property type="evidence" value="ECO:0007669"/>
    <property type="project" value="UniProtKB-SubCell"/>
</dbReference>
<evidence type="ECO:0000313" key="11">
    <source>
        <dbReference type="Proteomes" id="UP000216133"/>
    </source>
</evidence>
<evidence type="ECO:0000256" key="7">
    <source>
        <dbReference type="ARBA" id="ARBA00055538"/>
    </source>
</evidence>
<dbReference type="PANTHER" id="PTHR30024:SF42">
    <property type="entry name" value="ALIPHATIC SULFONATES-BINDING PROTEIN-RELATED"/>
    <property type="match status" value="1"/>
</dbReference>
<keyword evidence="5" id="KW-0564">Palmitate</keyword>
<evidence type="ECO:0000256" key="2">
    <source>
        <dbReference type="ARBA" id="ARBA00010742"/>
    </source>
</evidence>
<feature type="domain" description="Solute-binding protein family 3/N-terminal" evidence="9">
    <location>
        <begin position="49"/>
        <end position="268"/>
    </location>
</feature>
<evidence type="ECO:0000259" key="9">
    <source>
        <dbReference type="SMART" id="SM00062"/>
    </source>
</evidence>
<evidence type="ECO:0000256" key="3">
    <source>
        <dbReference type="ARBA" id="ARBA00022448"/>
    </source>
</evidence>
<dbReference type="GO" id="GO:0042626">
    <property type="term" value="F:ATPase-coupled transmembrane transporter activity"/>
    <property type="evidence" value="ECO:0007669"/>
    <property type="project" value="InterPro"/>
</dbReference>
<accession>A0A268S0H0</accession>
<comment type="function">
    <text evidence="7">Part of a binding-protein-dependent transport system for aliphatic sulfonates. Putative binding protein.</text>
</comment>
<gene>
    <name evidence="10" type="ORF">CHH61_11100</name>
</gene>
<dbReference type="PANTHER" id="PTHR30024">
    <property type="entry name" value="ALIPHATIC SULFONATES-BINDING PROTEIN-RELATED"/>
    <property type="match status" value="1"/>
</dbReference>
<dbReference type="AlphaFoldDB" id="A0A268S0H0"/>